<dbReference type="FunFam" id="1.25.40.150:FF:000004">
    <property type="entry name" value="V-type proton ATPase subunit H"/>
    <property type="match status" value="1"/>
</dbReference>
<dbReference type="GO" id="GO:0046961">
    <property type="term" value="F:proton-transporting ATPase activity, rotational mechanism"/>
    <property type="evidence" value="ECO:0007669"/>
    <property type="project" value="UniProtKB-UniRule"/>
</dbReference>
<dbReference type="InterPro" id="IPR011987">
    <property type="entry name" value="ATPase_V1-cplx_hsu_C"/>
</dbReference>
<comment type="subunit">
    <text evidence="7">V-ATPase is a heteromultimeric enzyme made up of two complexes: the ATP-hydrolytic V1 complex and the proton translocation V0 complex.</text>
</comment>
<organism evidence="9 10">
    <name type="scientific">Hibiscus trionum</name>
    <name type="common">Flower of an hour</name>
    <dbReference type="NCBI Taxonomy" id="183268"/>
    <lineage>
        <taxon>Eukaryota</taxon>
        <taxon>Viridiplantae</taxon>
        <taxon>Streptophyta</taxon>
        <taxon>Embryophyta</taxon>
        <taxon>Tracheophyta</taxon>
        <taxon>Spermatophyta</taxon>
        <taxon>Magnoliopsida</taxon>
        <taxon>eudicotyledons</taxon>
        <taxon>Gunneridae</taxon>
        <taxon>Pentapetalae</taxon>
        <taxon>rosids</taxon>
        <taxon>malvids</taxon>
        <taxon>Malvales</taxon>
        <taxon>Malvaceae</taxon>
        <taxon>Malvoideae</taxon>
        <taxon>Hibiscus</taxon>
    </lineage>
</organism>
<dbReference type="InterPro" id="IPR018506">
    <property type="entry name" value="Cyt_B5_heme-BS"/>
</dbReference>
<dbReference type="Pfam" id="PF03224">
    <property type="entry name" value="V-ATPase_H_N"/>
    <property type="match status" value="1"/>
</dbReference>
<dbReference type="Gene3D" id="1.25.40.150">
    <property type="entry name" value="V-type ATPase, subunit H, C-terminal domain"/>
    <property type="match status" value="1"/>
</dbReference>
<dbReference type="EMBL" id="BSYR01000003">
    <property type="protein sequence ID" value="GMI65964.1"/>
    <property type="molecule type" value="Genomic_DNA"/>
</dbReference>
<dbReference type="InterPro" id="IPR016024">
    <property type="entry name" value="ARM-type_fold"/>
</dbReference>
<dbReference type="InterPro" id="IPR038497">
    <property type="entry name" value="ATPase_V1-cplx_hsu_C_sf"/>
</dbReference>
<dbReference type="GO" id="GO:0020037">
    <property type="term" value="F:heme binding"/>
    <property type="evidence" value="ECO:0007669"/>
    <property type="project" value="InterPro"/>
</dbReference>
<evidence type="ECO:0000256" key="5">
    <source>
        <dbReference type="ARBA" id="ARBA00023065"/>
    </source>
</evidence>
<evidence type="ECO:0000256" key="1">
    <source>
        <dbReference type="ARBA" id="ARBA00008613"/>
    </source>
</evidence>
<comment type="caution">
    <text evidence="9">The sequence shown here is derived from an EMBL/GenBank/DDBJ whole genome shotgun (WGS) entry which is preliminary data.</text>
</comment>
<dbReference type="OrthoDB" id="10263554at2759"/>
<dbReference type="PIRSF" id="PIRSF032184">
    <property type="entry name" value="ATPase_V1_H"/>
    <property type="match status" value="1"/>
</dbReference>
<comment type="function">
    <text evidence="7">Subunit of the V1 complex of vacuolar(H+)-ATPase (V-ATPase), a multisubunit enzyme composed of a peripheral complex (V1) that hydrolyzes ATP and a membrane integral complex (V0) that translocates protons. V-ATPase is responsible for acidifying and maintaining the pH of intracellular compartments.</text>
</comment>
<keyword evidence="5 7" id="KW-0406">Ion transport</keyword>
<dbReference type="SUPFAM" id="SSF48371">
    <property type="entry name" value="ARM repeat"/>
    <property type="match status" value="1"/>
</dbReference>
<reference evidence="9" key="1">
    <citation type="submission" date="2023-05" db="EMBL/GenBank/DDBJ databases">
        <title>Genome and transcriptome analyses reveal genes involved in the formation of fine ridges on petal epidermal cells in Hibiscus trionum.</title>
        <authorList>
            <person name="Koshimizu S."/>
            <person name="Masuda S."/>
            <person name="Ishii T."/>
            <person name="Shirasu K."/>
            <person name="Hoshino A."/>
            <person name="Arita M."/>
        </authorList>
    </citation>
    <scope>NUCLEOTIDE SEQUENCE</scope>
    <source>
        <strain evidence="9">Hamamatsu line</strain>
    </source>
</reference>
<protein>
    <recommendedName>
        <fullName evidence="7">V-type proton ATPase subunit H</fullName>
    </recommendedName>
</protein>
<accession>A0A9W7GUQ5</accession>
<evidence type="ECO:0000256" key="4">
    <source>
        <dbReference type="ARBA" id="ARBA00022781"/>
    </source>
</evidence>
<comment type="similarity">
    <text evidence="1 7">Belongs to the V-ATPase H subunit family.</text>
</comment>
<dbReference type="AlphaFoldDB" id="A0A9W7GUQ5"/>
<feature type="domain" description="ATPase V1 complex subunit H C-terminal" evidence="8">
    <location>
        <begin position="340"/>
        <end position="452"/>
    </location>
</feature>
<name>A0A9W7GUQ5_HIBTR</name>
<keyword evidence="4 7" id="KW-0375">Hydrogen ion transport</keyword>
<dbReference type="InterPro" id="IPR000225">
    <property type="entry name" value="Armadillo"/>
</dbReference>
<dbReference type="Gene3D" id="1.25.10.10">
    <property type="entry name" value="Leucine-rich Repeat Variant"/>
    <property type="match status" value="1"/>
</dbReference>
<dbReference type="GO" id="GO:0000221">
    <property type="term" value="C:vacuolar proton-transporting V-type ATPase, V1 domain"/>
    <property type="evidence" value="ECO:0007669"/>
    <property type="project" value="UniProtKB-UniRule"/>
</dbReference>
<keyword evidence="3" id="KW-0677">Repeat</keyword>
<evidence type="ECO:0000259" key="8">
    <source>
        <dbReference type="Pfam" id="PF11698"/>
    </source>
</evidence>
<dbReference type="PANTHER" id="PTHR10698:SF0">
    <property type="entry name" value="V-TYPE PROTON ATPASE SUBUNIT H"/>
    <property type="match status" value="1"/>
</dbReference>
<evidence type="ECO:0000256" key="7">
    <source>
        <dbReference type="PIRNR" id="PIRNR032184"/>
    </source>
</evidence>
<evidence type="ECO:0000313" key="9">
    <source>
        <dbReference type="EMBL" id="GMI65964.1"/>
    </source>
</evidence>
<proteinExistence type="inferred from homology"/>
<keyword evidence="10" id="KW-1185">Reference proteome</keyword>
<sequence length="463" mass="52486">MDRAELTTEQVLKRDIPWETYTTTKLISGTGLQLLRRYDNRAESVRAQLLDDDGPAYVQVFVSILRDIYKEETVEYVLALIDEMLTANPKRARLFHDKSLANEDTYEPFLIKLTTHNLTTFRLLWKGNWFIQEKSCKILSLIVSARPKTQDGVVANGESSNSKAKLTTIDDVLKGLVEWLCTQLKKPSHPSRGIPTAINCLAALLKEPVVRSSFVQTDGVKLLIPLICPVSTQQSIQLLYETCLCVWLLSYNEPAIEYLATSRALPRLVDVVRSSTKEKVVRVVVLTFRNLLSKGTFGAQMVDLGLPQIVQSLKAQAWSDEDLLEALNQLEGGLKDNIKKLSSFDKYKQEVLLGHLDWSPMHKDPLFWRDNITCFEENDFQILRVLLTIMDSSTDPRALAVACFDLSQFIQNHPAGRVIVNDLKAKERVMKLMNHESVEVTKNALLCIQRLFLGAKYASFLQV</sequence>
<keyword evidence="2 7" id="KW-0813">Transport</keyword>
<evidence type="ECO:0000256" key="2">
    <source>
        <dbReference type="ARBA" id="ARBA00022448"/>
    </source>
</evidence>
<evidence type="ECO:0000313" key="10">
    <source>
        <dbReference type="Proteomes" id="UP001165190"/>
    </source>
</evidence>
<dbReference type="Proteomes" id="UP001165190">
    <property type="component" value="Unassembled WGS sequence"/>
</dbReference>
<dbReference type="PROSITE" id="PS00191">
    <property type="entry name" value="CYTOCHROME_B5_1"/>
    <property type="match status" value="1"/>
</dbReference>
<gene>
    <name evidence="9" type="ORF">HRI_000265600</name>
</gene>
<dbReference type="Pfam" id="PF11698">
    <property type="entry name" value="V-ATPase_H_C"/>
    <property type="match status" value="1"/>
</dbReference>
<dbReference type="InterPro" id="IPR004908">
    <property type="entry name" value="ATPase_V1-cplx_hsu"/>
</dbReference>
<dbReference type="CDD" id="cd00256">
    <property type="entry name" value="VATPase_H"/>
    <property type="match status" value="1"/>
</dbReference>
<dbReference type="PANTHER" id="PTHR10698">
    <property type="entry name" value="V-TYPE PROTON ATPASE SUBUNIT H"/>
    <property type="match status" value="1"/>
</dbReference>
<comment type="function">
    <text evidence="6">Subunit of the peripheral V1 complex of vacuolar ATPase. Subunit H activates the ATPase activity of the enzyme and couples ATPase activity to proton flow. Vacuolar ATPase is responsible for acidifying a variety of intracellular compartments in eukaryotic cells, thus providing most of the energy required for transport processes in the vacuolar system.</text>
</comment>
<dbReference type="SMART" id="SM00185">
    <property type="entry name" value="ARM"/>
    <property type="match status" value="3"/>
</dbReference>
<evidence type="ECO:0000256" key="3">
    <source>
        <dbReference type="ARBA" id="ARBA00022737"/>
    </source>
</evidence>
<dbReference type="InterPro" id="IPR011989">
    <property type="entry name" value="ARM-like"/>
</dbReference>
<evidence type="ECO:0000256" key="6">
    <source>
        <dbReference type="ARBA" id="ARBA00025045"/>
    </source>
</evidence>